<proteinExistence type="predicted"/>
<evidence type="ECO:0000313" key="2">
    <source>
        <dbReference type="EMBL" id="TFJ83472.1"/>
    </source>
</evidence>
<evidence type="ECO:0000256" key="1">
    <source>
        <dbReference type="SAM" id="MobiDB-lite"/>
    </source>
</evidence>
<dbReference type="AlphaFoldDB" id="A0A4D9CW55"/>
<protein>
    <recommendedName>
        <fullName evidence="4">SGNH domain-containing protein</fullName>
    </recommendedName>
</protein>
<feature type="compositionally biased region" description="Basic and acidic residues" evidence="1">
    <location>
        <begin position="436"/>
        <end position="453"/>
    </location>
</feature>
<accession>A0A4D9CW55</accession>
<evidence type="ECO:0008006" key="4">
    <source>
        <dbReference type="Google" id="ProtNLM"/>
    </source>
</evidence>
<sequence length="563" mass="62149">MKPSSPPNQRMRIETGLGTPDREHGGSGIVGAWPCGLGIGKSLLLFTGVLLISAVFILNSTPPSLPLLRPPPPPPVDTSLYTNFTTALILPEPHEDWVSFERSAAPRFFTHQELYTLPPPPSTPSSSLPASSCADSGLPSHCCLGAFSLAGLMVWDSIACANANFFSYQLPHTSPSLPSSTSPCASGLGSYRDMGDVLGGLGNRTLTIWGDSVASQHAHAMECSWLRSGKAETVRYEKLDFNRIFKKKEEGGGFNRAGTYGTNALYTWHTRLRARGGSEGEGGKEVEEQGVEGTMKLYLTYRPLLNESAGLLAEADVLVVNFGLHYLIDKREEYKLEMREMLRALAPFGRNEQKRLIWRETSAQHHFNEGGEFPLTIDPERFGVSRKDYVATMNRCFPIHFGPYIHPQWRDKLLLALAAEEGWEVRFLDGYDGRGGDEFGREEEGGGIKEPRGARRGQGKGKGCGEKEGSGVEDVRYVEGMRMGGGRGGGREGGREEGRKPVLYWLPFYRLTSERLDLHPYNEWKGKYDCTHYCYTPFLWDPLVEGLAKAVEEEGRGGCDGKV</sequence>
<name>A0A4D9CW55_9STRA</name>
<reference evidence="2 3" key="1">
    <citation type="submission" date="2019-01" db="EMBL/GenBank/DDBJ databases">
        <title>Nuclear Genome Assembly of the Microalgal Biofuel strain Nannochloropsis salina CCMP1776.</title>
        <authorList>
            <person name="Hovde B."/>
        </authorList>
    </citation>
    <scope>NUCLEOTIDE SEQUENCE [LARGE SCALE GENOMIC DNA]</scope>
    <source>
        <strain evidence="2 3">CCMP1776</strain>
    </source>
</reference>
<keyword evidence="3" id="KW-1185">Reference proteome</keyword>
<dbReference type="EMBL" id="SDOX01000035">
    <property type="protein sequence ID" value="TFJ83472.1"/>
    <property type="molecule type" value="Genomic_DNA"/>
</dbReference>
<dbReference type="OrthoDB" id="230186at2759"/>
<comment type="caution">
    <text evidence="2">The sequence shown here is derived from an EMBL/GenBank/DDBJ whole genome shotgun (WGS) entry which is preliminary data.</text>
</comment>
<gene>
    <name evidence="2" type="ORF">NSK_005241</name>
</gene>
<feature type="region of interest" description="Disordered" evidence="1">
    <location>
        <begin position="1"/>
        <end position="25"/>
    </location>
</feature>
<organism evidence="2 3">
    <name type="scientific">Nannochloropsis salina CCMP1776</name>
    <dbReference type="NCBI Taxonomy" id="1027361"/>
    <lineage>
        <taxon>Eukaryota</taxon>
        <taxon>Sar</taxon>
        <taxon>Stramenopiles</taxon>
        <taxon>Ochrophyta</taxon>
        <taxon>Eustigmatophyceae</taxon>
        <taxon>Eustigmatales</taxon>
        <taxon>Monodopsidaceae</taxon>
        <taxon>Microchloropsis</taxon>
        <taxon>Microchloropsis salina</taxon>
    </lineage>
</organism>
<feature type="region of interest" description="Disordered" evidence="1">
    <location>
        <begin position="436"/>
        <end position="469"/>
    </location>
</feature>
<evidence type="ECO:0000313" key="3">
    <source>
        <dbReference type="Proteomes" id="UP000355283"/>
    </source>
</evidence>
<dbReference type="Proteomes" id="UP000355283">
    <property type="component" value="Unassembled WGS sequence"/>
</dbReference>